<evidence type="ECO:0000313" key="1">
    <source>
        <dbReference type="EMBL" id="KAG0490099.1"/>
    </source>
</evidence>
<dbReference type="AlphaFoldDB" id="A0A835RFD2"/>
<protein>
    <submittedName>
        <fullName evidence="1">Uncharacterized protein</fullName>
    </submittedName>
</protein>
<sequence length="336" mass="38967">MSSKEWLCHTEEGLGHPEMVRQSGFCRLFDDLGYDVPPGTQLQVRFIKKAMKQDTLEREPFRINEDPFCHVSRERLPSLRPADRNEISSNKKKADRMFKFWWGENLFERVSTNTKTYRFGSKPGFLREDCPSCAVELGLPILVLFRGTQCSGTGLGLVKMKSTDRKERKLEIEDPIWAGKRGPPRGLPLLRSLVKATSYRFNRKRFPFTMARRRLGTLDDKECAPKSPIHRRFICRAFAHGAIFFIRDYNPGGKPSRPILIRGHLQYGHRNIEICLCSLAEVGFRELVYLSQPGIERRSPEGPLFLTLVKEKSRPEFVIGNWNRRGLESFRKNYNE</sequence>
<name>A0A835RFD2_VANPL</name>
<dbReference type="EMBL" id="JADCNM010000003">
    <property type="protein sequence ID" value="KAG0490099.1"/>
    <property type="molecule type" value="Genomic_DNA"/>
</dbReference>
<comment type="caution">
    <text evidence="1">The sequence shown here is derived from an EMBL/GenBank/DDBJ whole genome shotgun (WGS) entry which is preliminary data.</text>
</comment>
<accession>A0A835RFD2</accession>
<proteinExistence type="predicted"/>
<dbReference type="Proteomes" id="UP000639772">
    <property type="component" value="Chromosome 3"/>
</dbReference>
<evidence type="ECO:0000313" key="2">
    <source>
        <dbReference type="Proteomes" id="UP000639772"/>
    </source>
</evidence>
<gene>
    <name evidence="1" type="ORF">HPP92_006962</name>
</gene>
<reference evidence="1 2" key="1">
    <citation type="journal article" date="2020" name="Nat. Food">
        <title>A phased Vanilla planifolia genome enables genetic improvement of flavour and production.</title>
        <authorList>
            <person name="Hasing T."/>
            <person name="Tang H."/>
            <person name="Brym M."/>
            <person name="Khazi F."/>
            <person name="Huang T."/>
            <person name="Chambers A.H."/>
        </authorList>
    </citation>
    <scope>NUCLEOTIDE SEQUENCE [LARGE SCALE GENOMIC DNA]</scope>
    <source>
        <tissue evidence="1">Leaf</tissue>
    </source>
</reference>
<organism evidence="1 2">
    <name type="scientific">Vanilla planifolia</name>
    <name type="common">Vanilla</name>
    <dbReference type="NCBI Taxonomy" id="51239"/>
    <lineage>
        <taxon>Eukaryota</taxon>
        <taxon>Viridiplantae</taxon>
        <taxon>Streptophyta</taxon>
        <taxon>Embryophyta</taxon>
        <taxon>Tracheophyta</taxon>
        <taxon>Spermatophyta</taxon>
        <taxon>Magnoliopsida</taxon>
        <taxon>Liliopsida</taxon>
        <taxon>Asparagales</taxon>
        <taxon>Orchidaceae</taxon>
        <taxon>Vanilloideae</taxon>
        <taxon>Vanilleae</taxon>
        <taxon>Vanilla</taxon>
    </lineage>
</organism>